<dbReference type="GO" id="GO:0032259">
    <property type="term" value="P:methylation"/>
    <property type="evidence" value="ECO:0007669"/>
    <property type="project" value="UniProtKB-KW"/>
</dbReference>
<gene>
    <name evidence="2" type="ORF">GJD93_08300</name>
</gene>
<dbReference type="Pfam" id="PF13649">
    <property type="entry name" value="Methyltransf_25"/>
    <property type="match status" value="1"/>
</dbReference>
<keyword evidence="2" id="KW-0489">Methyltransferase</keyword>
<dbReference type="EMBL" id="CP046045">
    <property type="protein sequence ID" value="QGM27681.1"/>
    <property type="molecule type" value="Genomic_DNA"/>
</dbReference>
<feature type="domain" description="Methyltransferase" evidence="1">
    <location>
        <begin position="43"/>
        <end position="138"/>
    </location>
</feature>
<dbReference type="AlphaFoldDB" id="A0AAP9GUX6"/>
<sequence>MLNIHNEWDERYSQHDHIYGEQANAFIQDITQKLSIHGKTLGLAEGEGRNLLYLAAVAQANEQAFEADLWDYSQVALDKAQGYAQQRGLSLNTRKQDLSQVDWQANQYDNVICVFGHFNPETQQKVLNGVRETLVNGGLFVGELYSTRQLEYKTGGPRAVEMLYDPIEFLSHFKHDHLIHFFVGDVERSEGKLHQGKSHVIQFAIRIQK</sequence>
<reference evidence="3" key="1">
    <citation type="submission" date="2019-11" db="EMBL/GenBank/DDBJ databases">
        <title>Escherichia coli 1916D6.</title>
        <authorList>
            <person name="Yao H."/>
            <person name="Du X."/>
            <person name="Yu R."/>
            <person name="Li A."/>
        </authorList>
    </citation>
    <scope>NUCLEOTIDE SEQUENCE [LARGE SCALE GENOMIC DNA]</scope>
    <source>
        <strain evidence="3">19110F47</strain>
    </source>
</reference>
<dbReference type="InterPro" id="IPR029063">
    <property type="entry name" value="SAM-dependent_MTases_sf"/>
</dbReference>
<dbReference type="InterPro" id="IPR041698">
    <property type="entry name" value="Methyltransf_25"/>
</dbReference>
<dbReference type="SUPFAM" id="SSF53335">
    <property type="entry name" value="S-adenosyl-L-methionine-dependent methyltransferases"/>
    <property type="match status" value="1"/>
</dbReference>
<dbReference type="Gene3D" id="3.40.50.150">
    <property type="entry name" value="Vaccinia Virus protein VP39"/>
    <property type="match status" value="1"/>
</dbReference>
<dbReference type="GO" id="GO:0008168">
    <property type="term" value="F:methyltransferase activity"/>
    <property type="evidence" value="ECO:0007669"/>
    <property type="project" value="UniProtKB-KW"/>
</dbReference>
<evidence type="ECO:0000313" key="2">
    <source>
        <dbReference type="EMBL" id="QGM27681.1"/>
    </source>
</evidence>
<organism evidence="2 3">
    <name type="scientific">Acinetobacter towneri</name>
    <dbReference type="NCBI Taxonomy" id="202956"/>
    <lineage>
        <taxon>Bacteria</taxon>
        <taxon>Pseudomonadati</taxon>
        <taxon>Pseudomonadota</taxon>
        <taxon>Gammaproteobacteria</taxon>
        <taxon>Moraxellales</taxon>
        <taxon>Moraxellaceae</taxon>
        <taxon>Acinetobacter</taxon>
    </lineage>
</organism>
<proteinExistence type="predicted"/>
<evidence type="ECO:0000259" key="1">
    <source>
        <dbReference type="Pfam" id="PF13649"/>
    </source>
</evidence>
<keyword evidence="2" id="KW-0808">Transferase</keyword>
<name>A0AAP9GUX6_9GAMM</name>
<protein>
    <submittedName>
        <fullName evidence="2">Methyltransferase domain-containing protein</fullName>
    </submittedName>
</protein>
<evidence type="ECO:0000313" key="3">
    <source>
        <dbReference type="Proteomes" id="UP000405075"/>
    </source>
</evidence>
<dbReference type="RefSeq" id="WP_154320754.1">
    <property type="nucleotide sequence ID" value="NZ_CP046045.1"/>
</dbReference>
<accession>A0AAP9GUX6</accession>
<dbReference type="Proteomes" id="UP000405075">
    <property type="component" value="Chromosome"/>
</dbReference>